<feature type="domain" description="B30.2/SPRY" evidence="7">
    <location>
        <begin position="216"/>
        <end position="419"/>
    </location>
</feature>
<dbReference type="Pfam" id="PF00643">
    <property type="entry name" value="zf-B_box"/>
    <property type="match status" value="1"/>
</dbReference>
<dbReference type="PROSITE" id="PS50188">
    <property type="entry name" value="B302_SPRY"/>
    <property type="match status" value="1"/>
</dbReference>
<keyword evidence="4" id="KW-0175">Coiled coil</keyword>
<feature type="compositionally biased region" description="Basic and acidic residues" evidence="5">
    <location>
        <begin position="1"/>
        <end position="16"/>
    </location>
</feature>
<keyword evidence="9" id="KW-1185">Reference proteome</keyword>
<dbReference type="InterPro" id="IPR003879">
    <property type="entry name" value="Butyrophylin_SPRY"/>
</dbReference>
<dbReference type="InterPro" id="IPR013320">
    <property type="entry name" value="ConA-like_dom_sf"/>
</dbReference>
<name>A0AAQ5YUI1_AMPOC</name>
<dbReference type="Ensembl" id="ENSAOCT00000085205.1">
    <property type="protein sequence ID" value="ENSAOCP00000055601.1"/>
    <property type="gene ID" value="ENSAOCG00000034137.1"/>
</dbReference>
<dbReference type="KEGG" id="aoce:111569895"/>
<protein>
    <recommendedName>
        <fullName evidence="10">B30.2/SPRY domain-containing protein</fullName>
    </recommendedName>
</protein>
<dbReference type="Gene3D" id="2.60.120.920">
    <property type="match status" value="1"/>
</dbReference>
<dbReference type="Pfam" id="PF13765">
    <property type="entry name" value="PRY"/>
    <property type="match status" value="1"/>
</dbReference>
<evidence type="ECO:0000256" key="4">
    <source>
        <dbReference type="SAM" id="Coils"/>
    </source>
</evidence>
<feature type="region of interest" description="Disordered" evidence="5">
    <location>
        <begin position="1"/>
        <end position="30"/>
    </location>
</feature>
<dbReference type="InterPro" id="IPR003877">
    <property type="entry name" value="SPRY_dom"/>
</dbReference>
<dbReference type="AlphaFoldDB" id="A0AAQ5YUI1"/>
<evidence type="ECO:0000256" key="2">
    <source>
        <dbReference type="ARBA" id="ARBA00022833"/>
    </source>
</evidence>
<dbReference type="GeneID" id="111569895"/>
<keyword evidence="2" id="KW-0862">Zinc</keyword>
<reference evidence="8" key="2">
    <citation type="submission" date="2025-08" db="UniProtKB">
        <authorList>
            <consortium name="Ensembl"/>
        </authorList>
    </citation>
    <scope>IDENTIFICATION</scope>
</reference>
<feature type="compositionally biased region" description="Low complexity" evidence="5">
    <location>
        <begin position="21"/>
        <end position="30"/>
    </location>
</feature>
<dbReference type="Gene3D" id="3.30.160.60">
    <property type="entry name" value="Classic Zinc Finger"/>
    <property type="match status" value="1"/>
</dbReference>
<feature type="domain" description="B box-type" evidence="6">
    <location>
        <begin position="27"/>
        <end position="67"/>
    </location>
</feature>
<dbReference type="GO" id="GO:0008270">
    <property type="term" value="F:zinc ion binding"/>
    <property type="evidence" value="ECO:0007669"/>
    <property type="project" value="UniProtKB-KW"/>
</dbReference>
<evidence type="ECO:0000256" key="5">
    <source>
        <dbReference type="SAM" id="MobiDB-lite"/>
    </source>
</evidence>
<dbReference type="SMART" id="SM00589">
    <property type="entry name" value="PRY"/>
    <property type="match status" value="1"/>
</dbReference>
<evidence type="ECO:0000256" key="1">
    <source>
        <dbReference type="ARBA" id="ARBA00022771"/>
    </source>
</evidence>
<evidence type="ECO:0000313" key="8">
    <source>
        <dbReference type="Ensembl" id="ENSAOCP00000055601.1"/>
    </source>
</evidence>
<sequence>MSYEAPLHEPLLRSEAEGLDSSPPSLESPEWCGKHEEGLSMFCLDDLEPLCQQCAAVNHVGHRVYLLTEAAVDCKEELRTSLTGLNKKVIDLEKVSQTYKHASKYNQAEAKLTEEHMKAEFEQLHQFLREEEAARLQALREEKEEKKLDLEVRMDNMNQLIKSLEERIQLIEEELDAGGDGVEFLQNYQDNMNSKWMDHKTPGKVSRPLIDVAKHLANLQYAVWKKMECVAPYTPVTLDPRTAGQSVRLSPGLNSVHICPGSLQRLEQNMHEAVVVPGNPERFHPYSRILAREGFNTGVHWWDIEVGGCDNWTLGVAAESICRRTEFEACPEAGLWCIGQRDEEYRALTSPSEIIRVGHHLNRVHVRLNWDGGLLEFTNADTNAHLFTFQHCFDETVYPYFESISTGGSFAVLAQRVNISVGSDCVPVEDIAIFREDQGVEIESTTENDIITNGKVGTEHLTEDKKSAVYSVGKEKTTKKENKSKNKPAVKKRCTKTRFSVSYHVSLNRALSNINNECVNHKQT</sequence>
<organism evidence="8 9">
    <name type="scientific">Amphiprion ocellaris</name>
    <name type="common">Clown anemonefish</name>
    <dbReference type="NCBI Taxonomy" id="80972"/>
    <lineage>
        <taxon>Eukaryota</taxon>
        <taxon>Metazoa</taxon>
        <taxon>Chordata</taxon>
        <taxon>Craniata</taxon>
        <taxon>Vertebrata</taxon>
        <taxon>Euteleostomi</taxon>
        <taxon>Actinopterygii</taxon>
        <taxon>Neopterygii</taxon>
        <taxon>Teleostei</taxon>
        <taxon>Neoteleostei</taxon>
        <taxon>Acanthomorphata</taxon>
        <taxon>Ovalentaria</taxon>
        <taxon>Pomacentridae</taxon>
        <taxon>Amphiprion</taxon>
    </lineage>
</organism>
<dbReference type="InterPro" id="IPR043136">
    <property type="entry name" value="B30.2/SPRY_sf"/>
</dbReference>
<proteinExistence type="predicted"/>
<dbReference type="RefSeq" id="XP_035804987.2">
    <property type="nucleotide sequence ID" value="XM_035949094.2"/>
</dbReference>
<dbReference type="InterPro" id="IPR000315">
    <property type="entry name" value="Znf_B-box"/>
</dbReference>
<dbReference type="PANTHER" id="PTHR24103">
    <property type="entry name" value="E3 UBIQUITIN-PROTEIN LIGASE TRIM"/>
    <property type="match status" value="1"/>
</dbReference>
<dbReference type="GeneTree" id="ENSGT01030000234583"/>
<dbReference type="Proteomes" id="UP001501940">
    <property type="component" value="Chromosome 4"/>
</dbReference>
<feature type="region of interest" description="Disordered" evidence="5">
    <location>
        <begin position="472"/>
        <end position="491"/>
    </location>
</feature>
<reference evidence="8 9" key="1">
    <citation type="submission" date="2022-01" db="EMBL/GenBank/DDBJ databases">
        <title>A chromosome-scale genome assembly of the false clownfish, Amphiprion ocellaris.</title>
        <authorList>
            <person name="Ryu T."/>
        </authorList>
    </citation>
    <scope>NUCLEOTIDE SEQUENCE [LARGE SCALE GENOMIC DNA]</scope>
</reference>
<dbReference type="InterPro" id="IPR006574">
    <property type="entry name" value="PRY"/>
</dbReference>
<dbReference type="InterPro" id="IPR001870">
    <property type="entry name" value="B30.2/SPRY"/>
</dbReference>
<keyword evidence="1 3" id="KW-0479">Metal-binding</keyword>
<evidence type="ECO:0000259" key="6">
    <source>
        <dbReference type="PROSITE" id="PS50119"/>
    </source>
</evidence>
<dbReference type="InterPro" id="IPR050143">
    <property type="entry name" value="TRIM/RBCC"/>
</dbReference>
<feature type="compositionally biased region" description="Basic and acidic residues" evidence="5">
    <location>
        <begin position="472"/>
        <end position="484"/>
    </location>
</feature>
<accession>A0AAQ5YUI1</accession>
<dbReference type="PROSITE" id="PS50119">
    <property type="entry name" value="ZF_BBOX"/>
    <property type="match status" value="1"/>
</dbReference>
<evidence type="ECO:0000259" key="7">
    <source>
        <dbReference type="PROSITE" id="PS50188"/>
    </source>
</evidence>
<dbReference type="PRINTS" id="PR01407">
    <property type="entry name" value="BUTYPHLNCDUF"/>
</dbReference>
<keyword evidence="1 3" id="KW-0863">Zinc-finger</keyword>
<dbReference type="Pfam" id="PF00622">
    <property type="entry name" value="SPRY"/>
    <property type="match status" value="1"/>
</dbReference>
<dbReference type="SMART" id="SM00336">
    <property type="entry name" value="BBOX"/>
    <property type="match status" value="1"/>
</dbReference>
<reference evidence="8" key="3">
    <citation type="submission" date="2025-09" db="UniProtKB">
        <authorList>
            <consortium name="Ensembl"/>
        </authorList>
    </citation>
    <scope>IDENTIFICATION</scope>
</reference>
<dbReference type="SUPFAM" id="SSF57845">
    <property type="entry name" value="B-box zinc-binding domain"/>
    <property type="match status" value="1"/>
</dbReference>
<evidence type="ECO:0008006" key="10">
    <source>
        <dbReference type="Google" id="ProtNLM"/>
    </source>
</evidence>
<evidence type="ECO:0000313" key="9">
    <source>
        <dbReference type="Proteomes" id="UP001501940"/>
    </source>
</evidence>
<dbReference type="SUPFAM" id="SSF49899">
    <property type="entry name" value="Concanavalin A-like lectins/glucanases"/>
    <property type="match status" value="1"/>
</dbReference>
<dbReference type="SMART" id="SM00449">
    <property type="entry name" value="SPRY"/>
    <property type="match status" value="1"/>
</dbReference>
<evidence type="ECO:0000256" key="3">
    <source>
        <dbReference type="PROSITE-ProRule" id="PRU00024"/>
    </source>
</evidence>
<feature type="coiled-coil region" evidence="4">
    <location>
        <begin position="129"/>
        <end position="174"/>
    </location>
</feature>